<reference evidence="1 2" key="1">
    <citation type="journal article" date="2023" name="Plants (Basel)">
        <title>Bridging the Gap: Combining Genomics and Transcriptomics Approaches to Understand Stylosanthes scabra, an Orphan Legume from the Brazilian Caatinga.</title>
        <authorList>
            <person name="Ferreira-Neto J.R.C."/>
            <person name="da Silva M.D."/>
            <person name="Binneck E."/>
            <person name="de Melo N.F."/>
            <person name="da Silva R.H."/>
            <person name="de Melo A.L.T.M."/>
            <person name="Pandolfi V."/>
            <person name="Bustamante F.O."/>
            <person name="Brasileiro-Vidal A.C."/>
            <person name="Benko-Iseppon A.M."/>
        </authorList>
    </citation>
    <scope>NUCLEOTIDE SEQUENCE [LARGE SCALE GENOMIC DNA]</scope>
    <source>
        <tissue evidence="1">Leaves</tissue>
    </source>
</reference>
<gene>
    <name evidence="1" type="ORF">PIB30_005017</name>
</gene>
<comment type="caution">
    <text evidence="1">The sequence shown here is derived from an EMBL/GenBank/DDBJ whole genome shotgun (WGS) entry which is preliminary data.</text>
</comment>
<sequence>MDGRWIQVSQPFHLDQAKNYFKRNPEKRTSFKDQGCDVRSVGRSSRSMRQAVACSMWEIFCNEMNYNTWNPRGYSVCATSALSSKRQNAVIESAISE</sequence>
<dbReference type="EMBL" id="JASCZI010241665">
    <property type="protein sequence ID" value="MED6204012.1"/>
    <property type="molecule type" value="Genomic_DNA"/>
</dbReference>
<proteinExistence type="predicted"/>
<evidence type="ECO:0000313" key="2">
    <source>
        <dbReference type="Proteomes" id="UP001341840"/>
    </source>
</evidence>
<keyword evidence="2" id="KW-1185">Reference proteome</keyword>
<protein>
    <submittedName>
        <fullName evidence="1">Uncharacterized protein</fullName>
    </submittedName>
</protein>
<evidence type="ECO:0000313" key="1">
    <source>
        <dbReference type="EMBL" id="MED6204012.1"/>
    </source>
</evidence>
<dbReference type="Proteomes" id="UP001341840">
    <property type="component" value="Unassembled WGS sequence"/>
</dbReference>
<name>A0ABU6Y0I6_9FABA</name>
<accession>A0ABU6Y0I6</accession>
<organism evidence="1 2">
    <name type="scientific">Stylosanthes scabra</name>
    <dbReference type="NCBI Taxonomy" id="79078"/>
    <lineage>
        <taxon>Eukaryota</taxon>
        <taxon>Viridiplantae</taxon>
        <taxon>Streptophyta</taxon>
        <taxon>Embryophyta</taxon>
        <taxon>Tracheophyta</taxon>
        <taxon>Spermatophyta</taxon>
        <taxon>Magnoliopsida</taxon>
        <taxon>eudicotyledons</taxon>
        <taxon>Gunneridae</taxon>
        <taxon>Pentapetalae</taxon>
        <taxon>rosids</taxon>
        <taxon>fabids</taxon>
        <taxon>Fabales</taxon>
        <taxon>Fabaceae</taxon>
        <taxon>Papilionoideae</taxon>
        <taxon>50 kb inversion clade</taxon>
        <taxon>dalbergioids sensu lato</taxon>
        <taxon>Dalbergieae</taxon>
        <taxon>Pterocarpus clade</taxon>
        <taxon>Stylosanthes</taxon>
    </lineage>
</organism>